<dbReference type="Gene3D" id="2.40.50.230">
    <property type="entry name" value="Gp5 N-terminal domain"/>
    <property type="match status" value="1"/>
</dbReference>
<dbReference type="NCBIfam" id="TIGR01644">
    <property type="entry name" value="phage_P2_V"/>
    <property type="match status" value="1"/>
</dbReference>
<sequence>MRARLTTAAPRKPVAAAPSFARMNRRAPTSNAETDLTIGNLVRVGVVHSVDFEAGTAIVRFGEELSPPIDWDMPSGRIKIWAPPTVGEQVEVSSPEGDIEQGTISSRLKSSQFAPLFLGAKFGIGFEDGALIVYDPETHLLSFDLPGSATIRAPDGVRLIADLDIEGNLKVSGAVTADVDVVGGGKSLKGHKHTGVQTGSGVSGAPQ</sequence>
<dbReference type="EMBL" id="BSFD01000010">
    <property type="protein sequence ID" value="GLK49609.1"/>
    <property type="molecule type" value="Genomic_DNA"/>
</dbReference>
<reference evidence="2" key="1">
    <citation type="journal article" date="2014" name="Int. J. Syst. Evol. Microbiol.">
        <title>Complete genome of a new Firmicutes species belonging to the dominant human colonic microbiota ('Ruminococcus bicirculans') reveals two chromosomes and a selective capacity to utilize plant glucans.</title>
        <authorList>
            <consortium name="NISC Comparative Sequencing Program"/>
            <person name="Wegmann U."/>
            <person name="Louis P."/>
            <person name="Goesmann A."/>
            <person name="Henrissat B."/>
            <person name="Duncan S.H."/>
            <person name="Flint H.J."/>
        </authorList>
    </citation>
    <scope>NUCLEOTIDE SEQUENCE</scope>
    <source>
        <strain evidence="2">VKM B-1499</strain>
    </source>
</reference>
<dbReference type="InterPro" id="IPR037026">
    <property type="entry name" value="Vgr_OB-fold_dom_sf"/>
</dbReference>
<dbReference type="InterPro" id="IPR013046">
    <property type="entry name" value="GpV/Gp45"/>
</dbReference>
<organism evidence="2 3">
    <name type="scientific">Brevundimonas intermedia</name>
    <dbReference type="NCBI Taxonomy" id="74315"/>
    <lineage>
        <taxon>Bacteria</taxon>
        <taxon>Pseudomonadati</taxon>
        <taxon>Pseudomonadota</taxon>
        <taxon>Alphaproteobacteria</taxon>
        <taxon>Caulobacterales</taxon>
        <taxon>Caulobacteraceae</taxon>
        <taxon>Brevundimonas</taxon>
    </lineage>
</organism>
<feature type="compositionally biased region" description="Polar residues" evidence="1">
    <location>
        <begin position="195"/>
        <end position="207"/>
    </location>
</feature>
<name>A0ABQ5T9X2_9CAUL</name>
<gene>
    <name evidence="2" type="primary">V</name>
    <name evidence="2" type="ORF">GCM10017620_25820</name>
</gene>
<evidence type="ECO:0000313" key="2">
    <source>
        <dbReference type="EMBL" id="GLK49609.1"/>
    </source>
</evidence>
<feature type="region of interest" description="Disordered" evidence="1">
    <location>
        <begin position="188"/>
        <end position="207"/>
    </location>
</feature>
<reference evidence="2" key="2">
    <citation type="submission" date="2023-01" db="EMBL/GenBank/DDBJ databases">
        <authorList>
            <person name="Sun Q."/>
            <person name="Evtushenko L."/>
        </authorList>
    </citation>
    <scope>NUCLEOTIDE SEQUENCE</scope>
    <source>
        <strain evidence="2">VKM B-1499</strain>
    </source>
</reference>
<evidence type="ECO:0000256" key="1">
    <source>
        <dbReference type="SAM" id="MobiDB-lite"/>
    </source>
</evidence>
<comment type="caution">
    <text evidence="2">The sequence shown here is derived from an EMBL/GenBank/DDBJ whole genome shotgun (WGS) entry which is preliminary data.</text>
</comment>
<keyword evidence="3" id="KW-1185">Reference proteome</keyword>
<dbReference type="Pfam" id="PF18946">
    <property type="entry name" value="Apex"/>
    <property type="match status" value="1"/>
</dbReference>
<evidence type="ECO:0000313" key="3">
    <source>
        <dbReference type="Proteomes" id="UP001143509"/>
    </source>
</evidence>
<dbReference type="InterPro" id="IPR044033">
    <property type="entry name" value="GpV-like_apex"/>
</dbReference>
<proteinExistence type="predicted"/>
<accession>A0ABQ5T9X2</accession>
<protein>
    <submittedName>
        <fullName evidence="2">Baseplate assembly protein</fullName>
    </submittedName>
</protein>
<dbReference type="Gene3D" id="6.20.150.10">
    <property type="match status" value="1"/>
</dbReference>
<dbReference type="Proteomes" id="UP001143509">
    <property type="component" value="Unassembled WGS sequence"/>
</dbReference>